<evidence type="ECO:0000313" key="1">
    <source>
        <dbReference type="EMBL" id="KAL3585165.1"/>
    </source>
</evidence>
<reference evidence="1 2" key="1">
    <citation type="journal article" date="2024" name="Plant Biotechnol. J.">
        <title>Genome and CRISPR/Cas9 system of a widespread forest tree (Populus alba) in the world.</title>
        <authorList>
            <person name="Liu Y.J."/>
            <person name="Jiang P.F."/>
            <person name="Han X.M."/>
            <person name="Li X.Y."/>
            <person name="Wang H.M."/>
            <person name="Wang Y.J."/>
            <person name="Wang X.X."/>
            <person name="Zeng Q.Y."/>
        </authorList>
    </citation>
    <scope>NUCLEOTIDE SEQUENCE [LARGE SCALE GENOMIC DNA]</scope>
    <source>
        <strain evidence="2">cv. PAL-ZL1</strain>
    </source>
</reference>
<evidence type="ECO:0000313" key="2">
    <source>
        <dbReference type="Proteomes" id="UP000309997"/>
    </source>
</evidence>
<accession>A0ACC4C1I3</accession>
<dbReference type="EMBL" id="RCHU02000006">
    <property type="protein sequence ID" value="KAL3585165.1"/>
    <property type="molecule type" value="Genomic_DNA"/>
</dbReference>
<proteinExistence type="predicted"/>
<sequence length="342" mass="39628">MAISIEDHQLPYNTHNLYDVNFFDDKIHTLVTHTPSFVNTWIAETQQKLHQNNNPADHPLLVGLDIEWRPNRTRQMENPVATLQLSTGKDCLIFQLLHCPSGIPQSLYDFLSNKNYTFVGVGIEGDVEKLVEDYDVTLLIMENFELRCNHKGGNYIGGDDVFDVECDDMLCYTTIINNPTSLLRWIAELFGTKLPDRGNRLRVSMDMIWDKYCDDGRLKTPATLQFCHESCCIIYHVYPPDNFPTSSLENFLNHSCVDFVCFGLIEKVNYLRKTNNLEVKMEHWYDIPFMATVLDPNRFGLNFHSPLQDMVYIEFSKSYKKPDDLLKSNWRLDVPLPLDKVG</sequence>
<comment type="caution">
    <text evidence="1">The sequence shown here is derived from an EMBL/GenBank/DDBJ whole genome shotgun (WGS) entry which is preliminary data.</text>
</comment>
<gene>
    <name evidence="1" type="ORF">D5086_012032</name>
</gene>
<dbReference type="Proteomes" id="UP000309997">
    <property type="component" value="Unassembled WGS sequence"/>
</dbReference>
<keyword evidence="2" id="KW-1185">Reference proteome</keyword>
<protein>
    <submittedName>
        <fullName evidence="1">Uncharacterized protein</fullName>
    </submittedName>
</protein>
<organism evidence="1 2">
    <name type="scientific">Populus alba</name>
    <name type="common">White poplar</name>
    <dbReference type="NCBI Taxonomy" id="43335"/>
    <lineage>
        <taxon>Eukaryota</taxon>
        <taxon>Viridiplantae</taxon>
        <taxon>Streptophyta</taxon>
        <taxon>Embryophyta</taxon>
        <taxon>Tracheophyta</taxon>
        <taxon>Spermatophyta</taxon>
        <taxon>Magnoliopsida</taxon>
        <taxon>eudicotyledons</taxon>
        <taxon>Gunneridae</taxon>
        <taxon>Pentapetalae</taxon>
        <taxon>rosids</taxon>
        <taxon>fabids</taxon>
        <taxon>Malpighiales</taxon>
        <taxon>Salicaceae</taxon>
        <taxon>Saliceae</taxon>
        <taxon>Populus</taxon>
    </lineage>
</organism>
<name>A0ACC4C1I3_POPAL</name>